<organism evidence="2 3">
    <name type="scientific">Terrabacter terrae</name>
    <dbReference type="NCBI Taxonomy" id="318434"/>
    <lineage>
        <taxon>Bacteria</taxon>
        <taxon>Bacillati</taxon>
        <taxon>Actinomycetota</taxon>
        <taxon>Actinomycetes</taxon>
        <taxon>Micrococcales</taxon>
        <taxon>Intrasporangiaceae</taxon>
        <taxon>Terrabacter</taxon>
    </lineage>
</organism>
<evidence type="ECO:0000313" key="2">
    <source>
        <dbReference type="EMBL" id="GAA2025707.1"/>
    </source>
</evidence>
<accession>A0ABN2TZ20</accession>
<feature type="region of interest" description="Disordered" evidence="1">
    <location>
        <begin position="26"/>
        <end position="54"/>
    </location>
</feature>
<evidence type="ECO:0000256" key="1">
    <source>
        <dbReference type="SAM" id="MobiDB-lite"/>
    </source>
</evidence>
<feature type="region of interest" description="Disordered" evidence="1">
    <location>
        <begin position="107"/>
        <end position="131"/>
    </location>
</feature>
<dbReference type="Proteomes" id="UP001501285">
    <property type="component" value="Unassembled WGS sequence"/>
</dbReference>
<dbReference type="EMBL" id="BAAANB010000003">
    <property type="protein sequence ID" value="GAA2025707.1"/>
    <property type="molecule type" value="Genomic_DNA"/>
</dbReference>
<reference evidence="2 3" key="1">
    <citation type="journal article" date="2019" name="Int. J. Syst. Evol. Microbiol.">
        <title>The Global Catalogue of Microorganisms (GCM) 10K type strain sequencing project: providing services to taxonomists for standard genome sequencing and annotation.</title>
        <authorList>
            <consortium name="The Broad Institute Genomics Platform"/>
            <consortium name="The Broad Institute Genome Sequencing Center for Infectious Disease"/>
            <person name="Wu L."/>
            <person name="Ma J."/>
        </authorList>
    </citation>
    <scope>NUCLEOTIDE SEQUENCE [LARGE SCALE GENOMIC DNA]</scope>
    <source>
        <strain evidence="2 3">JCM 14283</strain>
    </source>
</reference>
<name>A0ABN2TZ20_9MICO</name>
<protein>
    <recommendedName>
        <fullName evidence="4">Histidine kinase/HSP90-like ATPase domain-containing protein</fullName>
    </recommendedName>
</protein>
<sequence length="131" mass="13909">MAQAIVSAHNGTVQADSAGLGQGARFTIKLPITPPTTETTARRGEPRKTSHDTALAAAARSAHSYGPGFTQGTSLLRRAVNPHGRMGMRMAWLKTAEPAARHVPWTRAQWSLRGPGSPARRTATDSAPSCR</sequence>
<dbReference type="InterPro" id="IPR036890">
    <property type="entry name" value="HATPase_C_sf"/>
</dbReference>
<dbReference type="Gene3D" id="3.30.565.10">
    <property type="entry name" value="Histidine kinase-like ATPase, C-terminal domain"/>
    <property type="match status" value="1"/>
</dbReference>
<evidence type="ECO:0008006" key="4">
    <source>
        <dbReference type="Google" id="ProtNLM"/>
    </source>
</evidence>
<gene>
    <name evidence="2" type="ORF">GCM10009740_14300</name>
</gene>
<comment type="caution">
    <text evidence="2">The sequence shown here is derived from an EMBL/GenBank/DDBJ whole genome shotgun (WGS) entry which is preliminary data.</text>
</comment>
<evidence type="ECO:0000313" key="3">
    <source>
        <dbReference type="Proteomes" id="UP001501285"/>
    </source>
</evidence>
<keyword evidence="3" id="KW-1185">Reference proteome</keyword>
<proteinExistence type="predicted"/>
<dbReference type="SUPFAM" id="SSF55874">
    <property type="entry name" value="ATPase domain of HSP90 chaperone/DNA topoisomerase II/histidine kinase"/>
    <property type="match status" value="1"/>
</dbReference>
<feature type="compositionally biased region" description="Basic and acidic residues" evidence="1">
    <location>
        <begin position="40"/>
        <end position="51"/>
    </location>
</feature>